<keyword evidence="2" id="KW-0677">Repeat</keyword>
<dbReference type="AlphaFoldDB" id="W7U846"/>
<dbReference type="Gene3D" id="3.80.10.10">
    <property type="entry name" value="Ribonuclease Inhibitor"/>
    <property type="match status" value="1"/>
</dbReference>
<dbReference type="Pfam" id="PF00560">
    <property type="entry name" value="LRR_1"/>
    <property type="match status" value="2"/>
</dbReference>
<gene>
    <name evidence="3" type="ORF">Naga_100694g1</name>
</gene>
<dbReference type="PANTHER" id="PTHR15454:SF56">
    <property type="entry name" value="PROTEIN PHOSPHATASE 1 REGULATORY SUBUNIT 7-RELATED"/>
    <property type="match status" value="1"/>
</dbReference>
<evidence type="ECO:0000313" key="4">
    <source>
        <dbReference type="Proteomes" id="UP000019335"/>
    </source>
</evidence>
<dbReference type="EMBL" id="AZIL01000217">
    <property type="protein sequence ID" value="EWM28961.1"/>
    <property type="molecule type" value="Genomic_DNA"/>
</dbReference>
<name>W7U846_9STRA</name>
<comment type="caution">
    <text evidence="3">The sequence shown here is derived from an EMBL/GenBank/DDBJ whole genome shotgun (WGS) entry which is preliminary data.</text>
</comment>
<keyword evidence="4" id="KW-1185">Reference proteome</keyword>
<dbReference type="OrthoDB" id="1394818at2759"/>
<accession>W7U846</accession>
<sequence length="112" mass="12330">MPSLAHLDLSCNQITALDTTFPYLPSLQILLVPFNRIEDLEGWGQYGSCLLPALRTLDLRDNLLSHHLPPFLPANGNPVCARPGYVSVTAALFRELKRLDGLDLGKCEGSSR</sequence>
<reference evidence="3 4" key="1">
    <citation type="journal article" date="2014" name="Mol. Plant">
        <title>Chromosome Scale Genome Assembly and Transcriptome Profiling of Nannochloropsis gaditana in Nitrogen Depletion.</title>
        <authorList>
            <person name="Corteggiani Carpinelli E."/>
            <person name="Telatin A."/>
            <person name="Vitulo N."/>
            <person name="Forcato C."/>
            <person name="D'Angelo M."/>
            <person name="Schiavon R."/>
            <person name="Vezzi A."/>
            <person name="Giacometti G.M."/>
            <person name="Morosinotto T."/>
            <person name="Valle G."/>
        </authorList>
    </citation>
    <scope>NUCLEOTIDE SEQUENCE [LARGE SCALE GENOMIC DNA]</scope>
    <source>
        <strain evidence="3 4">B-31</strain>
    </source>
</reference>
<dbReference type="PANTHER" id="PTHR15454">
    <property type="entry name" value="NISCHARIN RELATED"/>
    <property type="match status" value="1"/>
</dbReference>
<organism evidence="3 4">
    <name type="scientific">Nannochloropsis gaditana</name>
    <dbReference type="NCBI Taxonomy" id="72520"/>
    <lineage>
        <taxon>Eukaryota</taxon>
        <taxon>Sar</taxon>
        <taxon>Stramenopiles</taxon>
        <taxon>Ochrophyta</taxon>
        <taxon>Eustigmatophyceae</taxon>
        <taxon>Eustigmatales</taxon>
        <taxon>Monodopsidaceae</taxon>
        <taxon>Nannochloropsis</taxon>
    </lineage>
</organism>
<dbReference type="Proteomes" id="UP000019335">
    <property type="component" value="Chromosome 3"/>
</dbReference>
<evidence type="ECO:0000256" key="2">
    <source>
        <dbReference type="ARBA" id="ARBA00022737"/>
    </source>
</evidence>
<dbReference type="InterPro" id="IPR003591">
    <property type="entry name" value="Leu-rich_rpt_typical-subtyp"/>
</dbReference>
<dbReference type="PRINTS" id="PR00019">
    <property type="entry name" value="LEURICHRPT"/>
</dbReference>
<protein>
    <submittedName>
        <fullName evidence="3">Leucine-rich repeat, typical subtype</fullName>
    </submittedName>
</protein>
<dbReference type="SUPFAM" id="SSF52075">
    <property type="entry name" value="Outer arm dynein light chain 1"/>
    <property type="match status" value="1"/>
</dbReference>
<dbReference type="InterPro" id="IPR032675">
    <property type="entry name" value="LRR_dom_sf"/>
</dbReference>
<dbReference type="SMART" id="SM00369">
    <property type="entry name" value="LRR_TYP"/>
    <property type="match status" value="3"/>
</dbReference>
<evidence type="ECO:0000313" key="3">
    <source>
        <dbReference type="EMBL" id="EWM28961.1"/>
    </source>
</evidence>
<keyword evidence="1" id="KW-0433">Leucine-rich repeat</keyword>
<dbReference type="InterPro" id="IPR001611">
    <property type="entry name" value="Leu-rich_rpt"/>
</dbReference>
<evidence type="ECO:0000256" key="1">
    <source>
        <dbReference type="ARBA" id="ARBA00022614"/>
    </source>
</evidence>
<proteinExistence type="predicted"/>
<dbReference type="GO" id="GO:0005737">
    <property type="term" value="C:cytoplasm"/>
    <property type="evidence" value="ECO:0007669"/>
    <property type="project" value="TreeGrafter"/>
</dbReference>